<reference evidence="2" key="1">
    <citation type="journal article" date="2021" name="Nat. Commun.">
        <title>Genetic determinants of endophytism in the Arabidopsis root mycobiome.</title>
        <authorList>
            <person name="Mesny F."/>
            <person name="Miyauchi S."/>
            <person name="Thiergart T."/>
            <person name="Pickel B."/>
            <person name="Atanasova L."/>
            <person name="Karlsson M."/>
            <person name="Huettel B."/>
            <person name="Barry K.W."/>
            <person name="Haridas S."/>
            <person name="Chen C."/>
            <person name="Bauer D."/>
            <person name="Andreopoulos W."/>
            <person name="Pangilinan J."/>
            <person name="LaButti K."/>
            <person name="Riley R."/>
            <person name="Lipzen A."/>
            <person name="Clum A."/>
            <person name="Drula E."/>
            <person name="Henrissat B."/>
            <person name="Kohler A."/>
            <person name="Grigoriev I.V."/>
            <person name="Martin F.M."/>
            <person name="Hacquard S."/>
        </authorList>
    </citation>
    <scope>NUCLEOTIDE SEQUENCE</scope>
    <source>
        <strain evidence="2">MPI-CAGE-CH-0235</strain>
    </source>
</reference>
<dbReference type="Proteomes" id="UP000813444">
    <property type="component" value="Unassembled WGS sequence"/>
</dbReference>
<evidence type="ECO:0000313" key="2">
    <source>
        <dbReference type="EMBL" id="KAH7324468.1"/>
    </source>
</evidence>
<keyword evidence="3" id="KW-1185">Reference proteome</keyword>
<dbReference type="EMBL" id="JAGPNK010000003">
    <property type="protein sequence ID" value="KAH7324468.1"/>
    <property type="molecule type" value="Genomic_DNA"/>
</dbReference>
<dbReference type="Gene3D" id="2.60.40.1190">
    <property type="match status" value="1"/>
</dbReference>
<accession>A0A8K0WUX1</accession>
<name>A0A8K0WUX1_9HYPO</name>
<proteinExistence type="predicted"/>
<evidence type="ECO:0000313" key="3">
    <source>
        <dbReference type="Proteomes" id="UP000813444"/>
    </source>
</evidence>
<keyword evidence="1" id="KW-0732">Signal</keyword>
<organism evidence="2 3">
    <name type="scientific">Stachybotrys elegans</name>
    <dbReference type="NCBI Taxonomy" id="80388"/>
    <lineage>
        <taxon>Eukaryota</taxon>
        <taxon>Fungi</taxon>
        <taxon>Dikarya</taxon>
        <taxon>Ascomycota</taxon>
        <taxon>Pezizomycotina</taxon>
        <taxon>Sordariomycetes</taxon>
        <taxon>Hypocreomycetidae</taxon>
        <taxon>Hypocreales</taxon>
        <taxon>Stachybotryaceae</taxon>
        <taxon>Stachybotrys</taxon>
    </lineage>
</organism>
<gene>
    <name evidence="2" type="ORF">B0I35DRAFT_162418</name>
</gene>
<protein>
    <recommendedName>
        <fullName evidence="4">Carbohydrate-binding domain-containing protein</fullName>
    </recommendedName>
</protein>
<comment type="caution">
    <text evidence="2">The sequence shown here is derived from an EMBL/GenBank/DDBJ whole genome shotgun (WGS) entry which is preliminary data.</text>
</comment>
<evidence type="ECO:0008006" key="4">
    <source>
        <dbReference type="Google" id="ProtNLM"/>
    </source>
</evidence>
<feature type="chain" id="PRO_5035435049" description="Carbohydrate-binding domain-containing protein" evidence="1">
    <location>
        <begin position="20"/>
        <end position="228"/>
    </location>
</feature>
<dbReference type="SUPFAM" id="SSF49344">
    <property type="entry name" value="CBD9-like"/>
    <property type="match status" value="1"/>
</dbReference>
<dbReference type="AlphaFoldDB" id="A0A8K0WUX1"/>
<dbReference type="OrthoDB" id="61321at2759"/>
<sequence length="228" mass="25736">MYRGLAFAAIASLTGSVLASSLKVPKLQAPACPHKGTISYSRSVPDLDPFPLTQVDLCYTDTSIEITFTAYNETNFFFDPAQGTNDDIWAYEVMEAFIYRGTDDPQMYFEYEVNPNNVTYQAFIYNPSKTREPDAPFDHMFVSDPTADGFTATTELDREAETWTSHASIPLGFFNVDVGKARGTNWRFNFFRTVTSPETYPNQELGGWSPPNEASFHETPYFGHVKFI</sequence>
<feature type="signal peptide" evidence="1">
    <location>
        <begin position="1"/>
        <end position="19"/>
    </location>
</feature>
<evidence type="ECO:0000256" key="1">
    <source>
        <dbReference type="SAM" id="SignalP"/>
    </source>
</evidence>
<dbReference type="CDD" id="cd09620">
    <property type="entry name" value="CBM9_like_3"/>
    <property type="match status" value="1"/>
</dbReference>